<evidence type="ECO:0000256" key="1">
    <source>
        <dbReference type="SAM" id="SignalP"/>
    </source>
</evidence>
<dbReference type="Gene3D" id="3.90.280.10">
    <property type="entry name" value="PEBP-like"/>
    <property type="match status" value="1"/>
</dbReference>
<organism evidence="2 3">
    <name type="scientific">Glaciimonas immobilis</name>
    <dbReference type="NCBI Taxonomy" id="728004"/>
    <lineage>
        <taxon>Bacteria</taxon>
        <taxon>Pseudomonadati</taxon>
        <taxon>Pseudomonadota</taxon>
        <taxon>Betaproteobacteria</taxon>
        <taxon>Burkholderiales</taxon>
        <taxon>Oxalobacteraceae</taxon>
        <taxon>Glaciimonas</taxon>
    </lineage>
</organism>
<dbReference type="InterPro" id="IPR008914">
    <property type="entry name" value="PEBP"/>
</dbReference>
<comment type="caution">
    <text evidence="2">The sequence shown here is derived from an EMBL/GenBank/DDBJ whole genome shotgun (WGS) entry which is preliminary data.</text>
</comment>
<dbReference type="RefSeq" id="WP_168057227.1">
    <property type="nucleotide sequence ID" value="NZ_JAAOZT010000017.1"/>
</dbReference>
<feature type="signal peptide" evidence="1">
    <location>
        <begin position="1"/>
        <end position="25"/>
    </location>
</feature>
<dbReference type="EMBL" id="JACHHQ010000008">
    <property type="protein sequence ID" value="MBB5201758.1"/>
    <property type="molecule type" value="Genomic_DNA"/>
</dbReference>
<keyword evidence="1" id="KW-0732">Signal</keyword>
<dbReference type="AlphaFoldDB" id="A0A840RXE0"/>
<dbReference type="Proteomes" id="UP000571084">
    <property type="component" value="Unassembled WGS sequence"/>
</dbReference>
<dbReference type="PANTHER" id="PTHR30289:SF1">
    <property type="entry name" value="PEBP (PHOSPHATIDYLETHANOLAMINE-BINDING PROTEIN) FAMILY PROTEIN"/>
    <property type="match status" value="1"/>
</dbReference>
<sequence length="184" mass="18621">MKSSAIFTAAGLGAILSLAVGLAHAEAMRVTSTSFSDGGVMPALYAGEGPGCGGKGMSPQVSWSNIPAGTKSVAILLFDPDGNKGLGVSHWVAYNIASDSGQLKEGAGQVDSAEITVGKNIGGQAAYRGACPPVGDIPHHYVMTVIASDLAPMSLPKGLSRDELLAALKGHTFNGQSVVGRYGH</sequence>
<evidence type="ECO:0000313" key="2">
    <source>
        <dbReference type="EMBL" id="MBB5201758.1"/>
    </source>
</evidence>
<dbReference type="InterPro" id="IPR005247">
    <property type="entry name" value="YbhB_YbcL/LppC-like"/>
</dbReference>
<dbReference type="CDD" id="cd00865">
    <property type="entry name" value="PEBP_bact_arch"/>
    <property type="match status" value="1"/>
</dbReference>
<accession>A0A840RXE0</accession>
<protein>
    <recommendedName>
        <fullName evidence="4">YbhB/YbcL family Raf kinase inhibitor-like protein</fullName>
    </recommendedName>
</protein>
<dbReference type="NCBIfam" id="TIGR00481">
    <property type="entry name" value="YbhB/YbcL family Raf kinase inhibitor-like protein"/>
    <property type="match status" value="1"/>
</dbReference>
<dbReference type="SUPFAM" id="SSF49777">
    <property type="entry name" value="PEBP-like"/>
    <property type="match status" value="1"/>
</dbReference>
<gene>
    <name evidence="2" type="ORF">HNR39_003616</name>
</gene>
<reference evidence="2 3" key="1">
    <citation type="submission" date="2020-08" db="EMBL/GenBank/DDBJ databases">
        <title>Genomic Encyclopedia of Type Strains, Phase IV (KMG-IV): sequencing the most valuable type-strain genomes for metagenomic binning, comparative biology and taxonomic classification.</title>
        <authorList>
            <person name="Goeker M."/>
        </authorList>
    </citation>
    <scope>NUCLEOTIDE SEQUENCE [LARGE SCALE GENOMIC DNA]</scope>
    <source>
        <strain evidence="2 3">DSM 23240</strain>
    </source>
</reference>
<dbReference type="InterPro" id="IPR036610">
    <property type="entry name" value="PEBP-like_sf"/>
</dbReference>
<evidence type="ECO:0000313" key="3">
    <source>
        <dbReference type="Proteomes" id="UP000571084"/>
    </source>
</evidence>
<dbReference type="Pfam" id="PF01161">
    <property type="entry name" value="PBP"/>
    <property type="match status" value="1"/>
</dbReference>
<dbReference type="PANTHER" id="PTHR30289">
    <property type="entry name" value="UNCHARACTERIZED PROTEIN YBCL-RELATED"/>
    <property type="match status" value="1"/>
</dbReference>
<name>A0A840RXE0_9BURK</name>
<proteinExistence type="predicted"/>
<keyword evidence="3" id="KW-1185">Reference proteome</keyword>
<evidence type="ECO:0008006" key="4">
    <source>
        <dbReference type="Google" id="ProtNLM"/>
    </source>
</evidence>
<feature type="chain" id="PRO_5032370524" description="YbhB/YbcL family Raf kinase inhibitor-like protein" evidence="1">
    <location>
        <begin position="26"/>
        <end position="184"/>
    </location>
</feature>